<dbReference type="InterPro" id="IPR033379">
    <property type="entry name" value="Acid_Pase_AS"/>
</dbReference>
<keyword evidence="3" id="KW-0472">Membrane</keyword>
<dbReference type="Proteomes" id="UP000887566">
    <property type="component" value="Unplaced"/>
</dbReference>
<comment type="catalytic activity">
    <reaction evidence="1">
        <text>a phosphate monoester + H2O = an alcohol + phosphate</text>
        <dbReference type="Rhea" id="RHEA:15017"/>
        <dbReference type="ChEBI" id="CHEBI:15377"/>
        <dbReference type="ChEBI" id="CHEBI:30879"/>
        <dbReference type="ChEBI" id="CHEBI:43474"/>
        <dbReference type="ChEBI" id="CHEBI:67140"/>
        <dbReference type="EC" id="3.1.3.2"/>
    </reaction>
</comment>
<evidence type="ECO:0000313" key="6">
    <source>
        <dbReference type="WBParaSite" id="PSAMB.scaffold3425size18330.g21410.t1"/>
    </source>
</evidence>
<dbReference type="InterPro" id="IPR029033">
    <property type="entry name" value="His_PPase_superfam"/>
</dbReference>
<proteinExistence type="inferred from homology"/>
<dbReference type="PANTHER" id="PTHR11567:SF210">
    <property type="entry name" value="ACID PHOSPHATASE 5-RELATED"/>
    <property type="match status" value="1"/>
</dbReference>
<organism evidence="5 6">
    <name type="scientific">Plectus sambesii</name>
    <dbReference type="NCBI Taxonomy" id="2011161"/>
    <lineage>
        <taxon>Eukaryota</taxon>
        <taxon>Metazoa</taxon>
        <taxon>Ecdysozoa</taxon>
        <taxon>Nematoda</taxon>
        <taxon>Chromadorea</taxon>
        <taxon>Plectida</taxon>
        <taxon>Plectina</taxon>
        <taxon>Plectoidea</taxon>
        <taxon>Plectidae</taxon>
        <taxon>Plectus</taxon>
    </lineage>
</organism>
<keyword evidence="3" id="KW-0812">Transmembrane</keyword>
<dbReference type="InterPro" id="IPR000560">
    <property type="entry name" value="His_Pase_clade-2"/>
</dbReference>
<evidence type="ECO:0000256" key="3">
    <source>
        <dbReference type="SAM" id="Phobius"/>
    </source>
</evidence>
<keyword evidence="3" id="KW-1133">Transmembrane helix</keyword>
<dbReference type="Gene3D" id="3.40.50.1240">
    <property type="entry name" value="Phosphoglycerate mutase-like"/>
    <property type="match status" value="1"/>
</dbReference>
<dbReference type="Pfam" id="PF00328">
    <property type="entry name" value="His_Phos_2"/>
    <property type="match status" value="1"/>
</dbReference>
<name>A0A914W764_9BILA</name>
<dbReference type="WBParaSite" id="PSAMB.scaffold3425size18330.g21410.t1">
    <property type="protein sequence ID" value="PSAMB.scaffold3425size18330.g21410.t1"/>
    <property type="gene ID" value="PSAMB.scaffold3425size18330.g21410"/>
</dbReference>
<feature type="transmembrane region" description="Helical" evidence="3">
    <location>
        <begin position="408"/>
        <end position="434"/>
    </location>
</feature>
<evidence type="ECO:0000256" key="4">
    <source>
        <dbReference type="SAM" id="SignalP"/>
    </source>
</evidence>
<evidence type="ECO:0000313" key="5">
    <source>
        <dbReference type="Proteomes" id="UP000887566"/>
    </source>
</evidence>
<feature type="chain" id="PRO_5036804607" evidence="4">
    <location>
        <begin position="20"/>
        <end position="444"/>
    </location>
</feature>
<accession>A0A914W764</accession>
<dbReference type="PROSITE" id="PS00616">
    <property type="entry name" value="HIS_ACID_PHOSPHAT_1"/>
    <property type="match status" value="1"/>
</dbReference>
<sequence>MNLHWASLLLLLTISRANCRNLLLAQVISRHGDRAPDVTYPNDEYIAKDWPRGYSELTNEGMQETYRLGQFYRKRYVDSTFLAPEYNKDEIYTRSTDVPRALTSAQSILFGLYPATGEDVWMNGTSWQPLPVHGFMPASDDLLLKPTSVNCPAKVAAWTTLTKDLFEQYDIEYADFFEYIANVTGMRPMNMNKISHIYDAVSCERNHNMTHAWAEAQWKNSTKTVFDTIVELKQVFRISQFSQPPLYNFTGGYLLFDFVDRMQKKAANISTVPQKMIIYSSHDGTVTALMYAMGVGNGQLTPYASAVMLELYQNDQNGFEVGVFFRNDSYAEQPMELQIPGCGGNICTLEAFSSSLQSVMYRTRSDYNRDCGLPEEETTPSFFVSTTSDGSTQKAAQTADDQNRVPDYIAWILGGLCLILLFALILALCCCCRIQKKHRHNNRS</sequence>
<evidence type="ECO:0000256" key="2">
    <source>
        <dbReference type="ARBA" id="ARBA00005375"/>
    </source>
</evidence>
<dbReference type="PANTHER" id="PTHR11567">
    <property type="entry name" value="ACID PHOSPHATASE-RELATED"/>
    <property type="match status" value="1"/>
</dbReference>
<keyword evidence="5" id="KW-1185">Reference proteome</keyword>
<dbReference type="CDD" id="cd07061">
    <property type="entry name" value="HP_HAP_like"/>
    <property type="match status" value="1"/>
</dbReference>
<reference evidence="6" key="1">
    <citation type="submission" date="2022-11" db="UniProtKB">
        <authorList>
            <consortium name="WormBaseParasite"/>
        </authorList>
    </citation>
    <scope>IDENTIFICATION</scope>
</reference>
<evidence type="ECO:0000256" key="1">
    <source>
        <dbReference type="ARBA" id="ARBA00000032"/>
    </source>
</evidence>
<keyword evidence="4" id="KW-0732">Signal</keyword>
<dbReference type="GO" id="GO:0003993">
    <property type="term" value="F:acid phosphatase activity"/>
    <property type="evidence" value="ECO:0007669"/>
    <property type="project" value="UniProtKB-EC"/>
</dbReference>
<comment type="similarity">
    <text evidence="2">Belongs to the histidine acid phosphatase family.</text>
</comment>
<dbReference type="SUPFAM" id="SSF53254">
    <property type="entry name" value="Phosphoglycerate mutase-like"/>
    <property type="match status" value="1"/>
</dbReference>
<protein>
    <submittedName>
        <fullName evidence="6">Uncharacterized protein</fullName>
    </submittedName>
</protein>
<dbReference type="AlphaFoldDB" id="A0A914W764"/>
<feature type="signal peptide" evidence="4">
    <location>
        <begin position="1"/>
        <end position="19"/>
    </location>
</feature>
<dbReference type="InterPro" id="IPR050645">
    <property type="entry name" value="Histidine_acid_phosphatase"/>
</dbReference>